<dbReference type="EMBL" id="CAJVRC010000175">
    <property type="protein sequence ID" value="CAG8881127.1"/>
    <property type="molecule type" value="Genomic_DNA"/>
</dbReference>
<organism evidence="2 3">
    <name type="scientific">Penicillium egyptiacum</name>
    <dbReference type="NCBI Taxonomy" id="1303716"/>
    <lineage>
        <taxon>Eukaryota</taxon>
        <taxon>Fungi</taxon>
        <taxon>Dikarya</taxon>
        <taxon>Ascomycota</taxon>
        <taxon>Pezizomycotina</taxon>
        <taxon>Eurotiomycetes</taxon>
        <taxon>Eurotiomycetidae</taxon>
        <taxon>Eurotiales</taxon>
        <taxon>Aspergillaceae</taxon>
        <taxon>Penicillium</taxon>
    </lineage>
</organism>
<proteinExistence type="predicted"/>
<name>A0A9W4K7Q5_9EURO</name>
<protein>
    <submittedName>
        <fullName evidence="2">Uncharacterized protein</fullName>
    </submittedName>
</protein>
<evidence type="ECO:0000256" key="1">
    <source>
        <dbReference type="SAM" id="SignalP"/>
    </source>
</evidence>
<feature type="non-terminal residue" evidence="2">
    <location>
        <position position="96"/>
    </location>
</feature>
<comment type="caution">
    <text evidence="2">The sequence shown here is derived from an EMBL/GenBank/DDBJ whole genome shotgun (WGS) entry which is preliminary data.</text>
</comment>
<feature type="non-terminal residue" evidence="2">
    <location>
        <position position="1"/>
    </location>
</feature>
<dbReference type="Proteomes" id="UP001154252">
    <property type="component" value="Unassembled WGS sequence"/>
</dbReference>
<reference evidence="2" key="1">
    <citation type="submission" date="2021-07" db="EMBL/GenBank/DDBJ databases">
        <authorList>
            <person name="Branca A.L. A."/>
        </authorList>
    </citation>
    <scope>NUCLEOTIDE SEQUENCE</scope>
</reference>
<evidence type="ECO:0000313" key="3">
    <source>
        <dbReference type="Proteomes" id="UP001154252"/>
    </source>
</evidence>
<evidence type="ECO:0000313" key="2">
    <source>
        <dbReference type="EMBL" id="CAG8881127.1"/>
    </source>
</evidence>
<keyword evidence="1" id="KW-0732">Signal</keyword>
<keyword evidence="3" id="KW-1185">Reference proteome</keyword>
<sequence length="96" mass="9344">TLARLFVVWTTRVGSVLVRLCGPRGDCVLVRVYGPGWWVIEGMGDDAAGAGVLGDDAAGAGVLGDDTAGAGVLADDAAGAGALDDDTAGAGVLGDD</sequence>
<feature type="chain" id="PRO_5040806243" evidence="1">
    <location>
        <begin position="16"/>
        <end position="96"/>
    </location>
</feature>
<dbReference type="AlphaFoldDB" id="A0A9W4K7Q5"/>
<gene>
    <name evidence="2" type="ORF">PEGY_LOCUS99</name>
</gene>
<accession>A0A9W4K7Q5</accession>
<feature type="signal peptide" evidence="1">
    <location>
        <begin position="1"/>
        <end position="15"/>
    </location>
</feature>